<organism evidence="1 2">
    <name type="scientific">Penicillium patulum</name>
    <name type="common">Penicillium griseofulvum</name>
    <dbReference type="NCBI Taxonomy" id="5078"/>
    <lineage>
        <taxon>Eukaryota</taxon>
        <taxon>Fungi</taxon>
        <taxon>Dikarya</taxon>
        <taxon>Ascomycota</taxon>
        <taxon>Pezizomycotina</taxon>
        <taxon>Eurotiomycetes</taxon>
        <taxon>Eurotiomycetidae</taxon>
        <taxon>Eurotiales</taxon>
        <taxon>Aspergillaceae</taxon>
        <taxon>Penicillium</taxon>
    </lineage>
</organism>
<keyword evidence="2" id="KW-1185">Reference proteome</keyword>
<gene>
    <name evidence="1" type="ORF">PGRI_042450</name>
</gene>
<name>A0A135L8P5_PENPA</name>
<dbReference type="RefSeq" id="XP_040643868.1">
    <property type="nucleotide sequence ID" value="XM_040791958.1"/>
</dbReference>
<evidence type="ECO:0000313" key="1">
    <source>
        <dbReference type="EMBL" id="KXG45332.1"/>
    </source>
</evidence>
<dbReference type="OrthoDB" id="5289641at2759"/>
<dbReference type="GeneID" id="63707258"/>
<sequence>MTMNQGPGCPDIFKLTPDEFSKPWAISVDGLFVCLKPDKWSDNSIHLLTTTQADHVKAHGGKLYEWHVVQRVVHNTVCFGFRNAYSGKWLGVNENGDVTCTASELSDWETWRTAGYINRDGMKFFYLSVLFKGNDRYLIQAQAGDELPFLKLADSDEPDPAYMVLFPPLFV</sequence>
<dbReference type="EMBL" id="LHQR01000072">
    <property type="protein sequence ID" value="KXG45332.1"/>
    <property type="molecule type" value="Genomic_DNA"/>
</dbReference>
<reference evidence="1 2" key="1">
    <citation type="journal article" date="2016" name="BMC Genomics">
        <title>Genome sequencing and secondary metabolism of the postharvest pathogen Penicillium griseofulvum.</title>
        <authorList>
            <person name="Banani H."/>
            <person name="Marcet-Houben M."/>
            <person name="Ballester A.R."/>
            <person name="Abbruscato P."/>
            <person name="Gonzalez-Candelas L."/>
            <person name="Gabaldon T."/>
            <person name="Spadaro D."/>
        </authorList>
    </citation>
    <scope>NUCLEOTIDE SEQUENCE [LARGE SCALE GENOMIC DNA]</scope>
    <source>
        <strain evidence="1 2">PG3</strain>
    </source>
</reference>
<comment type="caution">
    <text evidence="1">The sequence shown here is derived from an EMBL/GenBank/DDBJ whole genome shotgun (WGS) entry which is preliminary data.</text>
</comment>
<protein>
    <submittedName>
        <fullName evidence="1">Actin cross-linking</fullName>
    </submittedName>
</protein>
<dbReference type="AlphaFoldDB" id="A0A135L8P5"/>
<evidence type="ECO:0000313" key="2">
    <source>
        <dbReference type="Proteomes" id="UP000070168"/>
    </source>
</evidence>
<dbReference type="Proteomes" id="UP000070168">
    <property type="component" value="Unassembled WGS sequence"/>
</dbReference>
<proteinExistence type="predicted"/>
<dbReference type="InterPro" id="IPR008999">
    <property type="entry name" value="Actin-crosslinking"/>
</dbReference>
<dbReference type="Gene3D" id="2.80.10.50">
    <property type="match status" value="1"/>
</dbReference>
<accession>A0A135L8P5</accession>
<dbReference type="SUPFAM" id="SSF50405">
    <property type="entry name" value="Actin-crosslinking proteins"/>
    <property type="match status" value="1"/>
</dbReference>